<organism evidence="3 4">
    <name type="scientific">Torulaspora globosa</name>
    <dbReference type="NCBI Taxonomy" id="48254"/>
    <lineage>
        <taxon>Eukaryota</taxon>
        <taxon>Fungi</taxon>
        <taxon>Dikarya</taxon>
        <taxon>Ascomycota</taxon>
        <taxon>Saccharomycotina</taxon>
        <taxon>Saccharomycetes</taxon>
        <taxon>Saccharomycetales</taxon>
        <taxon>Saccharomycetaceae</taxon>
        <taxon>Torulaspora</taxon>
    </lineage>
</organism>
<feature type="compositionally biased region" description="Basic and acidic residues" evidence="1">
    <location>
        <begin position="22"/>
        <end position="42"/>
    </location>
</feature>
<dbReference type="PROSITE" id="PS50828">
    <property type="entry name" value="SMR"/>
    <property type="match status" value="1"/>
</dbReference>
<feature type="region of interest" description="Disordered" evidence="1">
    <location>
        <begin position="1"/>
        <end position="69"/>
    </location>
</feature>
<dbReference type="OrthoDB" id="3231855at2759"/>
<dbReference type="AlphaFoldDB" id="A0A7H9HXE7"/>
<dbReference type="PANTHER" id="PTHR47417">
    <property type="entry name" value="SMR DOMAIN-CONTAINING PROTEIN YPL199C"/>
    <property type="match status" value="1"/>
</dbReference>
<proteinExistence type="predicted"/>
<dbReference type="InterPro" id="IPR053020">
    <property type="entry name" value="Smr_domain_protein"/>
</dbReference>
<reference evidence="3 4" key="1">
    <citation type="submission" date="2020-06" db="EMBL/GenBank/DDBJ databases">
        <title>The yeast mating-type switching endonuclease HO is a domesticated member of an unorthodox homing genetic element family.</title>
        <authorList>
            <person name="Coughlan A.Y."/>
            <person name="Lombardi L."/>
            <person name="Braun-Galleani S."/>
            <person name="Martos A.R."/>
            <person name="Galeote V."/>
            <person name="Bigey F."/>
            <person name="Dequin S."/>
            <person name="Byrne K.P."/>
            <person name="Wolfe K.H."/>
        </authorList>
    </citation>
    <scope>NUCLEOTIDE SEQUENCE [LARGE SCALE GENOMIC DNA]</scope>
    <source>
        <strain evidence="3 4">CBS2947</strain>
    </source>
</reference>
<dbReference type="Proteomes" id="UP000510647">
    <property type="component" value="Chromosome 5"/>
</dbReference>
<keyword evidence="4" id="KW-1185">Reference proteome</keyword>
<accession>A0A7H9HXE7</accession>
<dbReference type="SUPFAM" id="SSF160443">
    <property type="entry name" value="SMR domain-like"/>
    <property type="match status" value="1"/>
</dbReference>
<dbReference type="SMART" id="SM01162">
    <property type="entry name" value="DUF1771"/>
    <property type="match status" value="1"/>
</dbReference>
<feature type="compositionally biased region" description="Basic and acidic residues" evidence="1">
    <location>
        <begin position="60"/>
        <end position="69"/>
    </location>
</feature>
<evidence type="ECO:0000256" key="1">
    <source>
        <dbReference type="SAM" id="MobiDB-lite"/>
    </source>
</evidence>
<dbReference type="Gene3D" id="3.30.1370.110">
    <property type="match status" value="1"/>
</dbReference>
<dbReference type="EMBL" id="CP059271">
    <property type="protein sequence ID" value="QLQ81175.1"/>
    <property type="molecule type" value="Genomic_DNA"/>
</dbReference>
<gene>
    <name evidence="3" type="ORF">HG537_0E05300</name>
</gene>
<dbReference type="PANTHER" id="PTHR47417:SF1">
    <property type="entry name" value="SMR DOMAIN-CONTAINING PROTEIN YPL199C"/>
    <property type="match status" value="1"/>
</dbReference>
<feature type="domain" description="Smr" evidence="2">
    <location>
        <begin position="102"/>
        <end position="178"/>
    </location>
</feature>
<dbReference type="InterPro" id="IPR013899">
    <property type="entry name" value="DUF1771"/>
</dbReference>
<dbReference type="Pfam" id="PF08590">
    <property type="entry name" value="DUF1771"/>
    <property type="match status" value="1"/>
</dbReference>
<feature type="region of interest" description="Disordered" evidence="1">
    <location>
        <begin position="185"/>
        <end position="231"/>
    </location>
</feature>
<evidence type="ECO:0000259" key="2">
    <source>
        <dbReference type="PROSITE" id="PS50828"/>
    </source>
</evidence>
<dbReference type="InterPro" id="IPR036063">
    <property type="entry name" value="Smr_dom_sf"/>
</dbReference>
<evidence type="ECO:0000313" key="3">
    <source>
        <dbReference type="EMBL" id="QLQ81175.1"/>
    </source>
</evidence>
<evidence type="ECO:0000313" key="4">
    <source>
        <dbReference type="Proteomes" id="UP000510647"/>
    </source>
</evidence>
<dbReference type="SMART" id="SM00463">
    <property type="entry name" value="SMR"/>
    <property type="match status" value="1"/>
</dbReference>
<dbReference type="InterPro" id="IPR002625">
    <property type="entry name" value="Smr_dom"/>
</dbReference>
<feature type="compositionally biased region" description="Polar residues" evidence="1">
    <location>
        <begin position="186"/>
        <end position="205"/>
    </location>
</feature>
<dbReference type="Pfam" id="PF01713">
    <property type="entry name" value="Smr"/>
    <property type="match status" value="1"/>
</dbReference>
<name>A0A7H9HXE7_9SACH</name>
<feature type="compositionally biased region" description="Pro residues" evidence="1">
    <location>
        <begin position="208"/>
        <end position="219"/>
    </location>
</feature>
<sequence length="252" mass="28073">MSASAAVDRGPLISSDAGNLKDYNHASDQEYQRLRSLADEAHKKRQQLSNESQAAYKQGDGGKAHQLSEKAKIQQRLAEQYNMEAAEYVFVQNNADSGSDEIDLHGLFVKEAVWILKKRIASGIKGHESYVKVIVGKGLHSQNGLAKIKPAVEELCRDANLRNYLDKKNQGVLIIELEGAQVPDSWGNSEFSTEKPAQTHQTNGYQPAPQPQYQQPPPQHQQQQNQQQNSSGSGDLLVKLFKFFFACIQKNL</sequence>
<protein>
    <recommendedName>
        <fullName evidence="2">Smr domain-containing protein</fullName>
    </recommendedName>
</protein>